<evidence type="ECO:0000256" key="1">
    <source>
        <dbReference type="SAM" id="SignalP"/>
    </source>
</evidence>
<dbReference type="SMART" id="SM00450">
    <property type="entry name" value="RHOD"/>
    <property type="match status" value="1"/>
</dbReference>
<feature type="chain" id="PRO_5015919207" evidence="1">
    <location>
        <begin position="23"/>
        <end position="129"/>
    </location>
</feature>
<proteinExistence type="predicted"/>
<dbReference type="Pfam" id="PF00581">
    <property type="entry name" value="Rhodanese"/>
    <property type="match status" value="1"/>
</dbReference>
<dbReference type="InterPro" id="IPR050229">
    <property type="entry name" value="GlpE_sulfurtransferase"/>
</dbReference>
<feature type="signal peptide" evidence="1">
    <location>
        <begin position="1"/>
        <end position="22"/>
    </location>
</feature>
<gene>
    <name evidence="3" type="ORF">LX95_01960</name>
</gene>
<dbReference type="PANTHER" id="PTHR43031:SF1">
    <property type="entry name" value="PYRIDINE NUCLEOTIDE-DISULPHIDE OXIDOREDUCTASE"/>
    <property type="match status" value="1"/>
</dbReference>
<keyword evidence="4" id="KW-1185">Reference proteome</keyword>
<dbReference type="InterPro" id="IPR036873">
    <property type="entry name" value="Rhodanese-like_dom_sf"/>
</dbReference>
<protein>
    <submittedName>
        <fullName evidence="3">Rhodanese-related sulfurtransferase</fullName>
    </submittedName>
</protein>
<dbReference type="InterPro" id="IPR001763">
    <property type="entry name" value="Rhodanese-like_dom"/>
</dbReference>
<dbReference type="AlphaFoldDB" id="A0A2W7JVW8"/>
<organism evidence="3 4">
    <name type="scientific">Mesonia algae</name>
    <dbReference type="NCBI Taxonomy" id="213248"/>
    <lineage>
        <taxon>Bacteria</taxon>
        <taxon>Pseudomonadati</taxon>
        <taxon>Bacteroidota</taxon>
        <taxon>Flavobacteriia</taxon>
        <taxon>Flavobacteriales</taxon>
        <taxon>Flavobacteriaceae</taxon>
        <taxon>Mesonia</taxon>
    </lineage>
</organism>
<dbReference type="GO" id="GO:0016740">
    <property type="term" value="F:transferase activity"/>
    <property type="evidence" value="ECO:0007669"/>
    <property type="project" value="UniProtKB-KW"/>
</dbReference>
<reference evidence="3 4" key="1">
    <citation type="submission" date="2018-06" db="EMBL/GenBank/DDBJ databases">
        <title>Genomic Encyclopedia of Archaeal and Bacterial Type Strains, Phase II (KMG-II): from individual species to whole genera.</title>
        <authorList>
            <person name="Goeker M."/>
        </authorList>
    </citation>
    <scope>NUCLEOTIDE SEQUENCE [LARGE SCALE GENOMIC DNA]</scope>
    <source>
        <strain evidence="3 4">DSM 15361</strain>
    </source>
</reference>
<dbReference type="Gene3D" id="3.40.250.10">
    <property type="entry name" value="Rhodanese-like domain"/>
    <property type="match status" value="1"/>
</dbReference>
<dbReference type="Proteomes" id="UP000249542">
    <property type="component" value="Unassembled WGS sequence"/>
</dbReference>
<dbReference type="CDD" id="cd00158">
    <property type="entry name" value="RHOD"/>
    <property type="match status" value="1"/>
</dbReference>
<feature type="domain" description="Rhodanese" evidence="2">
    <location>
        <begin position="42"/>
        <end position="124"/>
    </location>
</feature>
<sequence>MKKRLLVIATMVLALLVFNSCTEEKTSQIQMVSKEEMKDIIKSDHTQLIDVRTIKEFEAGHIKGAQNIVYDEDFANKISQLDKQQPVAVYCHTGGRSAKCATILKEAGFEKIYDLEGGFEAWTYKDNLE</sequence>
<evidence type="ECO:0000313" key="4">
    <source>
        <dbReference type="Proteomes" id="UP000249542"/>
    </source>
</evidence>
<name>A0A2W7JVW8_9FLAO</name>
<dbReference type="PROSITE" id="PS50206">
    <property type="entry name" value="RHODANESE_3"/>
    <property type="match status" value="1"/>
</dbReference>
<keyword evidence="1" id="KW-0732">Signal</keyword>
<keyword evidence="3" id="KW-0808">Transferase</keyword>
<accession>A0A2W7JVW8</accession>
<dbReference type="SUPFAM" id="SSF52821">
    <property type="entry name" value="Rhodanese/Cell cycle control phosphatase"/>
    <property type="match status" value="1"/>
</dbReference>
<dbReference type="EMBL" id="QKYV01000005">
    <property type="protein sequence ID" value="PZW39600.1"/>
    <property type="molecule type" value="Genomic_DNA"/>
</dbReference>
<evidence type="ECO:0000313" key="3">
    <source>
        <dbReference type="EMBL" id="PZW39600.1"/>
    </source>
</evidence>
<dbReference type="PANTHER" id="PTHR43031">
    <property type="entry name" value="FAD-DEPENDENT OXIDOREDUCTASE"/>
    <property type="match status" value="1"/>
</dbReference>
<evidence type="ECO:0000259" key="2">
    <source>
        <dbReference type="PROSITE" id="PS50206"/>
    </source>
</evidence>
<dbReference type="RefSeq" id="WP_146240774.1">
    <property type="nucleotide sequence ID" value="NZ_QKYV01000005.1"/>
</dbReference>
<comment type="caution">
    <text evidence="3">The sequence shown here is derived from an EMBL/GenBank/DDBJ whole genome shotgun (WGS) entry which is preliminary data.</text>
</comment>